<accession>A0A0E9U8D9</accession>
<reference evidence="1" key="2">
    <citation type="journal article" date="2015" name="Fish Shellfish Immunol.">
        <title>Early steps in the European eel (Anguilla anguilla)-Vibrio vulnificus interaction in the gills: Role of the RtxA13 toxin.</title>
        <authorList>
            <person name="Callol A."/>
            <person name="Pajuelo D."/>
            <person name="Ebbesson L."/>
            <person name="Teles M."/>
            <person name="MacKenzie S."/>
            <person name="Amaro C."/>
        </authorList>
    </citation>
    <scope>NUCLEOTIDE SEQUENCE</scope>
</reference>
<evidence type="ECO:0000313" key="1">
    <source>
        <dbReference type="EMBL" id="JAH61420.1"/>
    </source>
</evidence>
<name>A0A0E9U8D9_ANGAN</name>
<protein>
    <submittedName>
        <fullName evidence="1">Uncharacterized protein</fullName>
    </submittedName>
</protein>
<dbReference type="AlphaFoldDB" id="A0A0E9U8D9"/>
<organism evidence="1">
    <name type="scientific">Anguilla anguilla</name>
    <name type="common">European freshwater eel</name>
    <name type="synonym">Muraena anguilla</name>
    <dbReference type="NCBI Taxonomy" id="7936"/>
    <lineage>
        <taxon>Eukaryota</taxon>
        <taxon>Metazoa</taxon>
        <taxon>Chordata</taxon>
        <taxon>Craniata</taxon>
        <taxon>Vertebrata</taxon>
        <taxon>Euteleostomi</taxon>
        <taxon>Actinopterygii</taxon>
        <taxon>Neopterygii</taxon>
        <taxon>Teleostei</taxon>
        <taxon>Anguilliformes</taxon>
        <taxon>Anguillidae</taxon>
        <taxon>Anguilla</taxon>
    </lineage>
</organism>
<reference evidence="1" key="1">
    <citation type="submission" date="2014-11" db="EMBL/GenBank/DDBJ databases">
        <authorList>
            <person name="Amaro Gonzalez C."/>
        </authorList>
    </citation>
    <scope>NUCLEOTIDE SEQUENCE</scope>
</reference>
<dbReference type="EMBL" id="GBXM01047157">
    <property type="protein sequence ID" value="JAH61420.1"/>
    <property type="molecule type" value="Transcribed_RNA"/>
</dbReference>
<sequence>MYNSQQMKIKKCIHLSYKKVTRNIHI</sequence>
<proteinExistence type="predicted"/>